<dbReference type="PROSITE" id="PS50203">
    <property type="entry name" value="CALPAIN_CAT"/>
    <property type="match status" value="1"/>
</dbReference>
<dbReference type="Proteomes" id="UP000319576">
    <property type="component" value="Chromosome"/>
</dbReference>
<dbReference type="OrthoDB" id="266597at2"/>
<dbReference type="GO" id="GO:0004198">
    <property type="term" value="F:calcium-dependent cysteine-type endopeptidase activity"/>
    <property type="evidence" value="ECO:0007669"/>
    <property type="project" value="InterPro"/>
</dbReference>
<dbReference type="InterPro" id="IPR001343">
    <property type="entry name" value="Hemolysn_Ca-bd"/>
</dbReference>
<evidence type="ECO:0000256" key="5">
    <source>
        <dbReference type="PROSITE-ProRule" id="PRU00239"/>
    </source>
</evidence>
<organism evidence="7 8">
    <name type="scientific">Urbifossiella limnaea</name>
    <dbReference type="NCBI Taxonomy" id="2528023"/>
    <lineage>
        <taxon>Bacteria</taxon>
        <taxon>Pseudomonadati</taxon>
        <taxon>Planctomycetota</taxon>
        <taxon>Planctomycetia</taxon>
        <taxon>Gemmatales</taxon>
        <taxon>Gemmataceae</taxon>
        <taxon>Urbifossiella</taxon>
    </lineage>
</organism>
<evidence type="ECO:0000259" key="6">
    <source>
        <dbReference type="PROSITE" id="PS50203"/>
    </source>
</evidence>
<gene>
    <name evidence="7" type="primary">lktA</name>
    <name evidence="7" type="ORF">ETAA1_57440</name>
</gene>
<dbReference type="InterPro" id="IPR022684">
    <property type="entry name" value="Calpain_cysteine_protease"/>
</dbReference>
<dbReference type="GO" id="GO:0005737">
    <property type="term" value="C:cytoplasm"/>
    <property type="evidence" value="ECO:0007669"/>
    <property type="project" value="TreeGrafter"/>
</dbReference>
<dbReference type="GO" id="GO:0006508">
    <property type="term" value="P:proteolysis"/>
    <property type="evidence" value="ECO:0007669"/>
    <property type="project" value="UniProtKB-KW"/>
</dbReference>
<dbReference type="RefSeq" id="WP_145243962.1">
    <property type="nucleotide sequence ID" value="NZ_CP036273.1"/>
</dbReference>
<proteinExistence type="inferred from homology"/>
<dbReference type="InterPro" id="IPR001300">
    <property type="entry name" value="Peptidase_C2_calpain_cat"/>
</dbReference>
<evidence type="ECO:0000256" key="2">
    <source>
        <dbReference type="ARBA" id="ARBA00022670"/>
    </source>
</evidence>
<dbReference type="PRINTS" id="PR00313">
    <property type="entry name" value="CABNDNGRPT"/>
</dbReference>
<keyword evidence="4 5" id="KW-0788">Thiol protease</keyword>
<evidence type="ECO:0000256" key="3">
    <source>
        <dbReference type="ARBA" id="ARBA00022801"/>
    </source>
</evidence>
<dbReference type="PANTHER" id="PTHR10183">
    <property type="entry name" value="CALPAIN"/>
    <property type="match status" value="1"/>
</dbReference>
<dbReference type="PROSITE" id="PS00330">
    <property type="entry name" value="HEMOLYSIN_CALCIUM"/>
    <property type="match status" value="1"/>
</dbReference>
<dbReference type="InterPro" id="IPR038765">
    <property type="entry name" value="Papain-like_cys_pep_sf"/>
</dbReference>
<dbReference type="KEGG" id="uli:ETAA1_57440"/>
<keyword evidence="3 5" id="KW-0378">Hydrolase</keyword>
<evidence type="ECO:0000256" key="4">
    <source>
        <dbReference type="ARBA" id="ARBA00022807"/>
    </source>
</evidence>
<dbReference type="PROSITE" id="PS00139">
    <property type="entry name" value="THIOL_PROTEASE_CYS"/>
    <property type="match status" value="1"/>
</dbReference>
<feature type="domain" description="Calpain catalytic" evidence="6">
    <location>
        <begin position="213"/>
        <end position="422"/>
    </location>
</feature>
<feature type="active site" evidence="5">
    <location>
        <position position="418"/>
    </location>
</feature>
<name>A0A517Y1V5_9BACT</name>
<dbReference type="SMART" id="SM00230">
    <property type="entry name" value="CysPc"/>
    <property type="match status" value="1"/>
</dbReference>
<comment type="similarity">
    <text evidence="1">Belongs to the peptidase C2 family.</text>
</comment>
<dbReference type="AlphaFoldDB" id="A0A517Y1V5"/>
<feature type="active site" evidence="5">
    <location>
        <position position="387"/>
    </location>
</feature>
<keyword evidence="2 5" id="KW-0645">Protease</keyword>
<feature type="active site" evidence="5">
    <location>
        <position position="234"/>
    </location>
</feature>
<protein>
    <submittedName>
        <fullName evidence="7">Leukotoxin</fullName>
    </submittedName>
</protein>
<dbReference type="InterPro" id="IPR000169">
    <property type="entry name" value="Pept_cys_AS"/>
</dbReference>
<dbReference type="InterPro" id="IPR011049">
    <property type="entry name" value="Serralysin-like_metalloprot_C"/>
</dbReference>
<keyword evidence="8" id="KW-1185">Reference proteome</keyword>
<dbReference type="EMBL" id="CP036273">
    <property type="protein sequence ID" value="QDU23737.1"/>
    <property type="molecule type" value="Genomic_DNA"/>
</dbReference>
<sequence length="450" mass="47027">MAAKTSRKLGFEPLEVREVPAVLSAYLAGQDLIVQMDNAGGGAEVRQAGTTVTVTEPGTTRSWSYPASWLRSLNFYGGEGNDRFVNHTGIGSAAFGYGGNDVFVGGGGNDALDGGEGHDRLNGRGGADNLYGGNGNDVLIGIDAGGPDYLDPWGGRDVIWAETNDQLSPYVGTDDVVQRMSGFANAADRTLDGDRILDPVVAAGQTYRAFAGNPLFAAAGPRVQDMDQGALGDCWLVSGLGTVAKHDPMAVRGRVVDFDDGTYGVRLGNNFYRVDNDLPVAVGGATPVNAGFGAENSMWVAVAEKAYAHFRTAGANSYASLQGGRAAEVYQAFGSTNAVTSNFADYGSATALANEMYRRFAAGEMLSIGTGVAKAPGLDVGATVDGHAYVVTSVNRGWVWNSTTRSYSLQVTSITLRNPWGDDGTAGSATVTVTPEQLFNRAGRFYAGTL</sequence>
<evidence type="ECO:0000256" key="1">
    <source>
        <dbReference type="ARBA" id="ARBA00007623"/>
    </source>
</evidence>
<dbReference type="Pfam" id="PF00648">
    <property type="entry name" value="Peptidase_C2"/>
    <property type="match status" value="1"/>
</dbReference>
<dbReference type="SUPFAM" id="SSF51120">
    <property type="entry name" value="beta-Roll"/>
    <property type="match status" value="1"/>
</dbReference>
<dbReference type="Gene3D" id="2.150.10.10">
    <property type="entry name" value="Serralysin-like metalloprotease, C-terminal"/>
    <property type="match status" value="1"/>
</dbReference>
<reference evidence="7 8" key="1">
    <citation type="submission" date="2019-02" db="EMBL/GenBank/DDBJ databases">
        <title>Deep-cultivation of Planctomycetes and their phenomic and genomic characterization uncovers novel biology.</title>
        <authorList>
            <person name="Wiegand S."/>
            <person name="Jogler M."/>
            <person name="Boedeker C."/>
            <person name="Pinto D."/>
            <person name="Vollmers J."/>
            <person name="Rivas-Marin E."/>
            <person name="Kohn T."/>
            <person name="Peeters S.H."/>
            <person name="Heuer A."/>
            <person name="Rast P."/>
            <person name="Oberbeckmann S."/>
            <person name="Bunk B."/>
            <person name="Jeske O."/>
            <person name="Meyerdierks A."/>
            <person name="Storesund J.E."/>
            <person name="Kallscheuer N."/>
            <person name="Luecker S."/>
            <person name="Lage O.M."/>
            <person name="Pohl T."/>
            <person name="Merkel B.J."/>
            <person name="Hornburger P."/>
            <person name="Mueller R.-W."/>
            <person name="Bruemmer F."/>
            <person name="Labrenz M."/>
            <person name="Spormann A.M."/>
            <person name="Op den Camp H."/>
            <person name="Overmann J."/>
            <person name="Amann R."/>
            <person name="Jetten M.S.M."/>
            <person name="Mascher T."/>
            <person name="Medema M.H."/>
            <person name="Devos D.P."/>
            <person name="Kaster A.-K."/>
            <person name="Ovreas L."/>
            <person name="Rohde M."/>
            <person name="Galperin M.Y."/>
            <person name="Jogler C."/>
        </authorList>
    </citation>
    <scope>NUCLEOTIDE SEQUENCE [LARGE SCALE GENOMIC DNA]</scope>
    <source>
        <strain evidence="7 8">ETA_A1</strain>
    </source>
</reference>
<dbReference type="Pfam" id="PF00353">
    <property type="entry name" value="HemolysinCabind"/>
    <property type="match status" value="1"/>
</dbReference>
<dbReference type="InterPro" id="IPR018511">
    <property type="entry name" value="Hemolysin-typ_Ca-bd_CS"/>
</dbReference>
<evidence type="ECO:0000313" key="8">
    <source>
        <dbReference type="Proteomes" id="UP000319576"/>
    </source>
</evidence>
<evidence type="ECO:0000313" key="7">
    <source>
        <dbReference type="EMBL" id="QDU23737.1"/>
    </source>
</evidence>
<accession>A0A517Y1V5</accession>
<dbReference type="SUPFAM" id="SSF54001">
    <property type="entry name" value="Cysteine proteinases"/>
    <property type="match status" value="1"/>
</dbReference>
<dbReference type="PANTHER" id="PTHR10183:SF379">
    <property type="entry name" value="CALPAIN-5"/>
    <property type="match status" value="1"/>
</dbReference>
<dbReference type="GO" id="GO:0005509">
    <property type="term" value="F:calcium ion binding"/>
    <property type="evidence" value="ECO:0007669"/>
    <property type="project" value="InterPro"/>
</dbReference>